<reference evidence="1" key="1">
    <citation type="submission" date="2021-04" db="EMBL/GenBank/DDBJ databases">
        <authorList>
            <consortium name="Molecular Ecology Group"/>
        </authorList>
    </citation>
    <scope>NUCLEOTIDE SEQUENCE</scope>
</reference>
<keyword evidence="2" id="KW-1185">Reference proteome</keyword>
<dbReference type="Proteomes" id="UP000678393">
    <property type="component" value="Unassembled WGS sequence"/>
</dbReference>
<protein>
    <submittedName>
        <fullName evidence="1">Uncharacterized protein</fullName>
    </submittedName>
</protein>
<comment type="caution">
    <text evidence="1">The sequence shown here is derived from an EMBL/GenBank/DDBJ whole genome shotgun (WGS) entry which is preliminary data.</text>
</comment>
<organism evidence="1 2">
    <name type="scientific">Candidula unifasciata</name>
    <dbReference type="NCBI Taxonomy" id="100452"/>
    <lineage>
        <taxon>Eukaryota</taxon>
        <taxon>Metazoa</taxon>
        <taxon>Spiralia</taxon>
        <taxon>Lophotrochozoa</taxon>
        <taxon>Mollusca</taxon>
        <taxon>Gastropoda</taxon>
        <taxon>Heterobranchia</taxon>
        <taxon>Euthyneura</taxon>
        <taxon>Panpulmonata</taxon>
        <taxon>Eupulmonata</taxon>
        <taxon>Stylommatophora</taxon>
        <taxon>Helicina</taxon>
        <taxon>Helicoidea</taxon>
        <taxon>Geomitridae</taxon>
        <taxon>Candidula</taxon>
    </lineage>
</organism>
<evidence type="ECO:0000313" key="1">
    <source>
        <dbReference type="EMBL" id="CAG5119427.1"/>
    </source>
</evidence>
<sequence>MDPHRELVVLKYVSILWKRNVTDILDLQDGRFFLHVLDLLDHGNKDGMNTDTDTSRLLFVKEFLKDFYGDNVRLDEHLNFKMILRGGNTSSIQKKLELAK</sequence>
<accession>A0A8S3YQC2</accession>
<evidence type="ECO:0000313" key="2">
    <source>
        <dbReference type="Proteomes" id="UP000678393"/>
    </source>
</evidence>
<dbReference type="AlphaFoldDB" id="A0A8S3YQC2"/>
<gene>
    <name evidence="1" type="ORF">CUNI_LOCUS4985</name>
</gene>
<proteinExistence type="predicted"/>
<feature type="non-terminal residue" evidence="1">
    <location>
        <position position="1"/>
    </location>
</feature>
<name>A0A8S3YQC2_9EUPU</name>
<dbReference type="OrthoDB" id="6087259at2759"/>
<dbReference type="EMBL" id="CAJHNH020000710">
    <property type="protein sequence ID" value="CAG5119427.1"/>
    <property type="molecule type" value="Genomic_DNA"/>
</dbReference>